<evidence type="ECO:0000313" key="2">
    <source>
        <dbReference type="EMBL" id="KAK0131516.1"/>
    </source>
</evidence>
<feature type="region of interest" description="Disordered" evidence="1">
    <location>
        <begin position="190"/>
        <end position="214"/>
    </location>
</feature>
<sequence length="214" mass="23765">MAEVIRNATVEWKLTGKDPAVVTDNASNMTVAVELTGYQHIRCFAHVLNLASQRALKVPALARLIARVRRISTFFHRSTAAANALKINQRMLGLPHHKLITDVAVWWNSAYEMLARFLEQQPAICAALLSPEVRKSTTDICTLNETDISNAEQVVQALKPMLVATNIMCEEKSPTISIIAPLHSQLLSDTTSSIEDSSRQRDQDHHPPRPVQAI</sequence>
<dbReference type="EMBL" id="JAOPHQ010006540">
    <property type="protein sequence ID" value="KAK0131516.1"/>
    <property type="molecule type" value="Genomic_DNA"/>
</dbReference>
<gene>
    <name evidence="2" type="primary">ZBED1_223</name>
    <name evidence="2" type="ORF">N1851_033773</name>
</gene>
<reference evidence="2" key="1">
    <citation type="journal article" date="2023" name="Front. Mar. Sci.">
        <title>A new Merluccius polli reference genome to investigate the effects of global change in West African waters.</title>
        <authorList>
            <person name="Mateo J.L."/>
            <person name="Blanco-Fernandez C."/>
            <person name="Garcia-Vazquez E."/>
            <person name="Machado-Schiaffino G."/>
        </authorList>
    </citation>
    <scope>NUCLEOTIDE SEQUENCE</scope>
    <source>
        <strain evidence="2">C29</strain>
        <tissue evidence="2">Fin</tissue>
    </source>
</reference>
<dbReference type="Proteomes" id="UP001174136">
    <property type="component" value="Unassembled WGS sequence"/>
</dbReference>
<name>A0AA47M0T6_MERPO</name>
<dbReference type="InterPro" id="IPR052035">
    <property type="entry name" value="ZnF_BED_domain_contain"/>
</dbReference>
<organism evidence="2 3">
    <name type="scientific">Merluccius polli</name>
    <name type="common">Benguela hake</name>
    <name type="synonym">Merluccius cadenati</name>
    <dbReference type="NCBI Taxonomy" id="89951"/>
    <lineage>
        <taxon>Eukaryota</taxon>
        <taxon>Metazoa</taxon>
        <taxon>Chordata</taxon>
        <taxon>Craniata</taxon>
        <taxon>Vertebrata</taxon>
        <taxon>Euteleostomi</taxon>
        <taxon>Actinopterygii</taxon>
        <taxon>Neopterygii</taxon>
        <taxon>Teleostei</taxon>
        <taxon>Neoteleostei</taxon>
        <taxon>Acanthomorphata</taxon>
        <taxon>Zeiogadaria</taxon>
        <taxon>Gadariae</taxon>
        <taxon>Gadiformes</taxon>
        <taxon>Gadoidei</taxon>
        <taxon>Merlucciidae</taxon>
        <taxon>Merluccius</taxon>
    </lineage>
</organism>
<evidence type="ECO:0000256" key="1">
    <source>
        <dbReference type="SAM" id="MobiDB-lite"/>
    </source>
</evidence>
<comment type="caution">
    <text evidence="2">The sequence shown here is derived from an EMBL/GenBank/DDBJ whole genome shotgun (WGS) entry which is preliminary data.</text>
</comment>
<keyword evidence="3" id="KW-1185">Reference proteome</keyword>
<accession>A0AA47M0T6</accession>
<feature type="compositionally biased region" description="Basic and acidic residues" evidence="1">
    <location>
        <begin position="196"/>
        <end position="207"/>
    </location>
</feature>
<protein>
    <submittedName>
        <fullName evidence="2">Zinc finger BED domain-containing protein 1</fullName>
    </submittedName>
</protein>
<evidence type="ECO:0000313" key="3">
    <source>
        <dbReference type="Proteomes" id="UP001174136"/>
    </source>
</evidence>
<dbReference type="InterPro" id="IPR012337">
    <property type="entry name" value="RNaseH-like_sf"/>
</dbReference>
<dbReference type="AlphaFoldDB" id="A0AA47M0T6"/>
<proteinExistence type="predicted"/>
<dbReference type="SUPFAM" id="SSF53098">
    <property type="entry name" value="Ribonuclease H-like"/>
    <property type="match status" value="1"/>
</dbReference>
<dbReference type="PANTHER" id="PTHR46481:SF4">
    <property type="entry name" value="ZINC FINGER BED DOMAIN-CONTAINING PROTEIN 4"/>
    <property type="match status" value="1"/>
</dbReference>
<dbReference type="PANTHER" id="PTHR46481">
    <property type="entry name" value="ZINC FINGER BED DOMAIN-CONTAINING PROTEIN 4"/>
    <property type="match status" value="1"/>
</dbReference>